<proteinExistence type="predicted"/>
<evidence type="ECO:0000256" key="2">
    <source>
        <dbReference type="SAM" id="MobiDB-lite"/>
    </source>
</evidence>
<dbReference type="EMBL" id="CP008941">
    <property type="protein sequence ID" value="AIK96199.1"/>
    <property type="molecule type" value="Genomic_DNA"/>
</dbReference>
<dbReference type="Proteomes" id="UP000028926">
    <property type="component" value="Chromosome"/>
</dbReference>
<name>A0A077AVX3_9PROT</name>
<dbReference type="KEGG" id="paca:ID47_04725"/>
<keyword evidence="4" id="KW-1185">Reference proteome</keyword>
<feature type="region of interest" description="Disordered" evidence="2">
    <location>
        <begin position="499"/>
        <end position="560"/>
    </location>
</feature>
<accession>A0A077AVX3</accession>
<evidence type="ECO:0000313" key="3">
    <source>
        <dbReference type="EMBL" id="AIK96199.1"/>
    </source>
</evidence>
<dbReference type="HOGENOM" id="CLU_422551_0_0_5"/>
<evidence type="ECO:0000256" key="1">
    <source>
        <dbReference type="SAM" id="Coils"/>
    </source>
</evidence>
<evidence type="ECO:0000313" key="4">
    <source>
        <dbReference type="Proteomes" id="UP000028926"/>
    </source>
</evidence>
<feature type="coiled-coil region" evidence="1">
    <location>
        <begin position="183"/>
        <end position="217"/>
    </location>
</feature>
<dbReference type="eggNOG" id="ENOG5030I63">
    <property type="taxonomic scope" value="Bacteria"/>
</dbReference>
<sequence>MTDTAAQFGASQIGAGRKVEIEQDLRTGKIDLYNYLSHKVSHAALGAATRAANAKLSGGNRKEVKKAAKGGAIGAASAEMLAEAMMPSALKRIENRLAKDGLTPGTQAYTKGHQTLLAEELKNLKACGEIAAVITAQAIGGDIEAAQLAARNALTYNSAHVLTGLSIISDTATADFFEQYKQAEEDEATCVQAEAELEKALQDWKELKAEHKRLQQGRYQGESGNPAIVTEDVSSLLFDVASRDKRVATSQELQGMADKVRGLIHQYETSFSSRNQLIERYQLIEVKELNRASVVERAKETLTRYTHPILGGMSESSNESLQTMAMMGASTLATSRVLAPQASLSGTMAVRAAAIGSGEATLGSAMGRGMARAPKNPIFGGGAVVAGSVGYGVHRVYEYYKETQRASADRAAAYREDLRQGYSDIQASRSQNWMSQNAHAYPTGDVPIPGIYNPRTDKGKEKLTEHDSRVVEAYTQVQVETSVSLERSASGPQSDIFIKQASNSGGAKPTSRVNNTSSSSSLPPPDWEPDDHEGDKWKKNDKDRWHNDKAKDKDWIPNKPNFENKELQKVANELYRPGNKYPGGSAEALRKEIISGQYPKHLVKCQDRIRHLTRILSNPNSNISRVDRTAAEAVIKDLREAIKMAGGQ</sequence>
<dbReference type="AlphaFoldDB" id="A0A077AVX3"/>
<reference evidence="3 4" key="1">
    <citation type="submission" date="2014-07" db="EMBL/GenBank/DDBJ databases">
        <title>Comparative genomic insights into amoeba endosymbionts belonging to the families of Holosporaceae and Candidatus Midichloriaceae within Rickettsiales.</title>
        <authorList>
            <person name="Wang Z."/>
            <person name="Wu M."/>
        </authorList>
    </citation>
    <scope>NUCLEOTIDE SEQUENCE [LARGE SCALE GENOMIC DNA]</scope>
    <source>
        <strain evidence="3">PRA3</strain>
    </source>
</reference>
<dbReference type="STRING" id="91604.ID47_04725"/>
<protein>
    <submittedName>
        <fullName evidence="3">Uncharacterized protein</fullName>
    </submittedName>
</protein>
<organism evidence="3 4">
    <name type="scientific">Candidatus Odyssella acanthamoebae</name>
    <dbReference type="NCBI Taxonomy" id="91604"/>
    <lineage>
        <taxon>Bacteria</taxon>
        <taxon>Pseudomonadati</taxon>
        <taxon>Pseudomonadota</taxon>
        <taxon>Alphaproteobacteria</taxon>
        <taxon>Holosporales</taxon>
        <taxon>Candidatus Paracaedibacteraceae</taxon>
        <taxon>Candidatus Odyssella</taxon>
    </lineage>
</organism>
<feature type="compositionally biased region" description="Polar residues" evidence="2">
    <location>
        <begin position="500"/>
        <end position="516"/>
    </location>
</feature>
<feature type="region of interest" description="Disordered" evidence="2">
    <location>
        <begin position="438"/>
        <end position="459"/>
    </location>
</feature>
<feature type="compositionally biased region" description="Basic and acidic residues" evidence="2">
    <location>
        <begin position="533"/>
        <end position="560"/>
    </location>
</feature>
<gene>
    <name evidence="3" type="ORF">ID47_04725</name>
</gene>
<keyword evidence="1" id="KW-0175">Coiled coil</keyword>